<dbReference type="PANTHER" id="PTHR34094">
    <property type="match status" value="1"/>
</dbReference>
<dbReference type="OrthoDB" id="1523429at2"/>
<name>A0A2N0VFY6_9BACT</name>
<proteinExistence type="predicted"/>
<accession>A0A2N0VFY6</accession>
<evidence type="ECO:0000259" key="1">
    <source>
        <dbReference type="Pfam" id="PF13349"/>
    </source>
</evidence>
<dbReference type="RefSeq" id="WP_101073573.1">
    <property type="nucleotide sequence ID" value="NZ_PISP01000003.1"/>
</dbReference>
<gene>
    <name evidence="2" type="ORF">CWD77_10740</name>
</gene>
<dbReference type="Proteomes" id="UP000233398">
    <property type="component" value="Unassembled WGS sequence"/>
</dbReference>
<dbReference type="AlphaFoldDB" id="A0A2N0VFY6"/>
<keyword evidence="3" id="KW-1185">Reference proteome</keyword>
<reference evidence="2 3" key="1">
    <citation type="submission" date="2017-11" db="EMBL/GenBank/DDBJ databases">
        <title>Rhodohalobacter 15182 sp. nov., isolated from a salt lake.</title>
        <authorList>
            <person name="Han S."/>
        </authorList>
    </citation>
    <scope>NUCLEOTIDE SEQUENCE [LARGE SCALE GENOMIC DNA]</scope>
    <source>
        <strain evidence="2 3">15182</strain>
    </source>
</reference>
<evidence type="ECO:0000313" key="2">
    <source>
        <dbReference type="EMBL" id="PKD43099.1"/>
    </source>
</evidence>
<feature type="domain" description="DUF4097" evidence="1">
    <location>
        <begin position="26"/>
        <end position="310"/>
    </location>
</feature>
<dbReference type="EMBL" id="PISP01000003">
    <property type="protein sequence ID" value="PKD43099.1"/>
    <property type="molecule type" value="Genomic_DNA"/>
</dbReference>
<dbReference type="PANTHER" id="PTHR34094:SF1">
    <property type="entry name" value="PROTEIN FAM185A"/>
    <property type="match status" value="1"/>
</dbReference>
<comment type="caution">
    <text evidence="2">The sequence shown here is derived from an EMBL/GenBank/DDBJ whole genome shotgun (WGS) entry which is preliminary data.</text>
</comment>
<dbReference type="Pfam" id="PF13349">
    <property type="entry name" value="DUF4097"/>
    <property type="match status" value="1"/>
</dbReference>
<dbReference type="InterPro" id="IPR025164">
    <property type="entry name" value="Toastrack_DUF4097"/>
</dbReference>
<evidence type="ECO:0000313" key="3">
    <source>
        <dbReference type="Proteomes" id="UP000233398"/>
    </source>
</evidence>
<protein>
    <recommendedName>
        <fullName evidence="1">DUF4097 domain-containing protein</fullName>
    </recommendedName>
</protein>
<organism evidence="2 3">
    <name type="scientific">Rhodohalobacter barkolensis</name>
    <dbReference type="NCBI Taxonomy" id="2053187"/>
    <lineage>
        <taxon>Bacteria</taxon>
        <taxon>Pseudomonadati</taxon>
        <taxon>Balneolota</taxon>
        <taxon>Balneolia</taxon>
        <taxon>Balneolales</taxon>
        <taxon>Balneolaceae</taxon>
        <taxon>Rhodohalobacter</taxon>
    </lineage>
</organism>
<sequence length="313" mass="33018">MSHKILPFYLLLIALLFFTATSLYGQNEQDAYRVETFSTSNAPSVDIKTSGGSITLHGHESNEVKVLMYVKRGRSFLSPSNTDLSDYEIEVDISQTGDHITASAKREGRFLNLFRGGNNVSISFEVYAPEGTSVEGNTSGGSVSAENIHNSLILNTSGGSITASNASGNISLRTSGGSISLEDLSGSISAKTSGGSITTDRVYGTSDLSTSGGSVRISDSGGKLSASTSGGSIRADFSEFTDDIDLRTSGGSIRINIPPTEHFDLDLSATRVETELRNFTGRSERNSINGKIGNGGPKITARTSGGRITLNYI</sequence>